<dbReference type="SUPFAM" id="SSF82708">
    <property type="entry name" value="R3H domain"/>
    <property type="match status" value="1"/>
</dbReference>
<dbReference type="Proteomes" id="UP000034653">
    <property type="component" value="Unassembled WGS sequence"/>
</dbReference>
<dbReference type="GO" id="GO:0003723">
    <property type="term" value="F:RNA binding"/>
    <property type="evidence" value="ECO:0007669"/>
    <property type="project" value="InterPro"/>
</dbReference>
<dbReference type="InterPro" id="IPR034079">
    <property type="entry name" value="R3H_KhpB"/>
</dbReference>
<dbReference type="Gene3D" id="3.30.300.20">
    <property type="match status" value="1"/>
</dbReference>
<organism evidence="2 3">
    <name type="scientific">Candidatus Woesebacteria bacterium GW2011_GWA1_45_8</name>
    <dbReference type="NCBI Taxonomy" id="1618559"/>
    <lineage>
        <taxon>Bacteria</taxon>
        <taxon>Candidatus Woeseibacteriota</taxon>
    </lineage>
</organism>
<dbReference type="CDD" id="cd02414">
    <property type="entry name" value="KH-II_Jag"/>
    <property type="match status" value="1"/>
</dbReference>
<dbReference type="PROSITE" id="PS51061">
    <property type="entry name" value="R3H"/>
    <property type="match status" value="1"/>
</dbReference>
<dbReference type="InterPro" id="IPR015946">
    <property type="entry name" value="KH_dom-like_a/b"/>
</dbReference>
<dbReference type="CDD" id="cd02644">
    <property type="entry name" value="R3H_jag"/>
    <property type="match status" value="1"/>
</dbReference>
<dbReference type="PANTHER" id="PTHR35800">
    <property type="entry name" value="PROTEIN JAG"/>
    <property type="match status" value="1"/>
</dbReference>
<feature type="domain" description="R3H" evidence="1">
    <location>
        <begin position="100"/>
        <end position="166"/>
    </location>
</feature>
<dbReference type="InterPro" id="IPR001374">
    <property type="entry name" value="R3H_dom"/>
</dbReference>
<name>A0A0G1MVS3_9BACT</name>
<gene>
    <name evidence="2" type="ORF">UX19_C0001G0010</name>
</gene>
<evidence type="ECO:0000313" key="2">
    <source>
        <dbReference type="EMBL" id="KKU12406.1"/>
    </source>
</evidence>
<dbReference type="PANTHER" id="PTHR35800:SF1">
    <property type="entry name" value="RNA-BINDING PROTEIN KHPB"/>
    <property type="match status" value="1"/>
</dbReference>
<sequence length="166" mass="18609">MVTKKVTKKVTKRKINKLKEVESLAKELLSLMGISVSPEVSEDKKNEAFLVLLKTEEEAGLLIGRHGQTIEALQAALGMLAKERLGEWVRVIVNVGDWREKQEEHLKTLASSAAERAKLTGEPQPLYNLTPAQRRVIHLALSEDPEVETESLGEDEERYLVVKKKG</sequence>
<evidence type="ECO:0000313" key="3">
    <source>
        <dbReference type="Proteomes" id="UP000034653"/>
    </source>
</evidence>
<proteinExistence type="predicted"/>
<accession>A0A0G1MVS3</accession>
<comment type="caution">
    <text evidence="2">The sequence shown here is derived from an EMBL/GenBank/DDBJ whole genome shotgun (WGS) entry which is preliminary data.</text>
</comment>
<dbReference type="EMBL" id="LCLG01000001">
    <property type="protein sequence ID" value="KKU12406.1"/>
    <property type="molecule type" value="Genomic_DNA"/>
</dbReference>
<dbReference type="Pfam" id="PF13083">
    <property type="entry name" value="KH_KhpA-B"/>
    <property type="match status" value="1"/>
</dbReference>
<reference evidence="2 3" key="1">
    <citation type="journal article" date="2015" name="Nature">
        <title>rRNA introns, odd ribosomes, and small enigmatic genomes across a large radiation of phyla.</title>
        <authorList>
            <person name="Brown C.T."/>
            <person name="Hug L.A."/>
            <person name="Thomas B.C."/>
            <person name="Sharon I."/>
            <person name="Castelle C.J."/>
            <person name="Singh A."/>
            <person name="Wilkins M.J."/>
            <person name="Williams K.H."/>
            <person name="Banfield J.F."/>
        </authorList>
    </citation>
    <scope>NUCLEOTIDE SEQUENCE [LARGE SCALE GENOMIC DNA]</scope>
</reference>
<dbReference type="SMART" id="SM00393">
    <property type="entry name" value="R3H"/>
    <property type="match status" value="1"/>
</dbReference>
<evidence type="ECO:0000259" key="1">
    <source>
        <dbReference type="PROSITE" id="PS51061"/>
    </source>
</evidence>
<dbReference type="Pfam" id="PF01424">
    <property type="entry name" value="R3H"/>
    <property type="match status" value="1"/>
</dbReference>
<dbReference type="InterPro" id="IPR036867">
    <property type="entry name" value="R3H_dom_sf"/>
</dbReference>
<dbReference type="AlphaFoldDB" id="A0A0G1MVS3"/>
<dbReference type="InterPro" id="IPR038008">
    <property type="entry name" value="Jag_KH"/>
</dbReference>
<dbReference type="InterPro" id="IPR039247">
    <property type="entry name" value="KhpB"/>
</dbReference>
<protein>
    <submittedName>
        <fullName evidence="2">Single-stranded nucleic acid binding R3H domain protein</fullName>
    </submittedName>
</protein>
<dbReference type="Gene3D" id="3.30.1370.50">
    <property type="entry name" value="R3H-like domain"/>
    <property type="match status" value="1"/>
</dbReference>